<evidence type="ECO:0000256" key="1">
    <source>
        <dbReference type="ARBA" id="ARBA00022527"/>
    </source>
</evidence>
<keyword evidence="3 7" id="KW-0547">Nucleotide-binding</keyword>
<feature type="region of interest" description="Disordered" evidence="8">
    <location>
        <begin position="1"/>
        <end position="21"/>
    </location>
</feature>
<feature type="domain" description="Protein kinase" evidence="9">
    <location>
        <begin position="37"/>
        <end position="288"/>
    </location>
</feature>
<dbReference type="PANTHER" id="PTHR24346:SF93">
    <property type="entry name" value="NUAK FAMILY SNF1-LIKE KINASE 1"/>
    <property type="match status" value="1"/>
</dbReference>
<keyword evidence="2" id="KW-0808">Transferase</keyword>
<dbReference type="PROSITE" id="PS00107">
    <property type="entry name" value="PROTEIN_KINASE_ATP"/>
    <property type="match status" value="1"/>
</dbReference>
<dbReference type="InterPro" id="IPR011009">
    <property type="entry name" value="Kinase-like_dom_sf"/>
</dbReference>
<feature type="compositionally biased region" description="Basic residues" evidence="8">
    <location>
        <begin position="382"/>
        <end position="393"/>
    </location>
</feature>
<dbReference type="PANTHER" id="PTHR24346">
    <property type="entry name" value="MAP/MICROTUBULE AFFINITY-REGULATING KINASE"/>
    <property type="match status" value="1"/>
</dbReference>
<evidence type="ECO:0000256" key="3">
    <source>
        <dbReference type="ARBA" id="ARBA00022741"/>
    </source>
</evidence>
<dbReference type="Gene3D" id="1.10.510.10">
    <property type="entry name" value="Transferase(Phosphotransferase) domain 1"/>
    <property type="match status" value="1"/>
</dbReference>
<name>A0A8W8LM09_MAGGI</name>
<proteinExistence type="inferred from homology"/>
<dbReference type="GO" id="GO:0000226">
    <property type="term" value="P:microtubule cytoskeleton organization"/>
    <property type="evidence" value="ECO:0007669"/>
    <property type="project" value="TreeGrafter"/>
</dbReference>
<dbReference type="CDD" id="cd14073">
    <property type="entry name" value="STKc_NUAK"/>
    <property type="match status" value="1"/>
</dbReference>
<dbReference type="Proteomes" id="UP000005408">
    <property type="component" value="Unassembled WGS sequence"/>
</dbReference>
<dbReference type="EnsemblMetazoa" id="G28642.1">
    <property type="protein sequence ID" value="G28642.1:cds"/>
    <property type="gene ID" value="G28642"/>
</dbReference>
<dbReference type="InterPro" id="IPR017441">
    <property type="entry name" value="Protein_kinase_ATP_BS"/>
</dbReference>
<keyword evidence="11" id="KW-1185">Reference proteome</keyword>
<dbReference type="InterPro" id="IPR008271">
    <property type="entry name" value="Ser/Thr_kinase_AS"/>
</dbReference>
<keyword evidence="5 7" id="KW-0067">ATP-binding</keyword>
<evidence type="ECO:0000256" key="8">
    <source>
        <dbReference type="SAM" id="MobiDB-lite"/>
    </source>
</evidence>
<dbReference type="FunFam" id="1.10.510.10:FF:000002">
    <property type="entry name" value="Non-specific serine/threonine protein kinase"/>
    <property type="match status" value="1"/>
</dbReference>
<dbReference type="SUPFAM" id="SSF56112">
    <property type="entry name" value="Protein kinase-like (PK-like)"/>
    <property type="match status" value="1"/>
</dbReference>
<keyword evidence="4" id="KW-0418">Kinase</keyword>
<feature type="binding site" evidence="7">
    <location>
        <position position="70"/>
    </location>
    <ligand>
        <name>ATP</name>
        <dbReference type="ChEBI" id="CHEBI:30616"/>
    </ligand>
</feature>
<evidence type="ECO:0000256" key="4">
    <source>
        <dbReference type="ARBA" id="ARBA00022777"/>
    </source>
</evidence>
<keyword evidence="1" id="KW-0723">Serine/threonine-protein kinase</keyword>
<dbReference type="InterPro" id="IPR000719">
    <property type="entry name" value="Prot_kinase_dom"/>
</dbReference>
<reference evidence="10" key="1">
    <citation type="submission" date="2022-08" db="UniProtKB">
        <authorList>
            <consortium name="EnsemblMetazoa"/>
        </authorList>
    </citation>
    <scope>IDENTIFICATION</scope>
    <source>
        <strain evidence="10">05x7-T-G4-1.051#20</strain>
    </source>
</reference>
<evidence type="ECO:0000313" key="10">
    <source>
        <dbReference type="EnsemblMetazoa" id="G28642.1:cds"/>
    </source>
</evidence>
<comment type="similarity">
    <text evidence="6">Belongs to the protein kinase superfamily. CAMK Ser/Thr protein kinase family. Smok subfamily.</text>
</comment>
<feature type="region of interest" description="Disordered" evidence="8">
    <location>
        <begin position="341"/>
        <end position="418"/>
    </location>
</feature>
<feature type="region of interest" description="Disordered" evidence="8">
    <location>
        <begin position="299"/>
        <end position="326"/>
    </location>
</feature>
<feature type="compositionally biased region" description="Basic and acidic residues" evidence="8">
    <location>
        <begin position="368"/>
        <end position="381"/>
    </location>
</feature>
<evidence type="ECO:0000256" key="7">
    <source>
        <dbReference type="PROSITE-ProRule" id="PRU10141"/>
    </source>
</evidence>
<sequence>MPARMCEADLDMGSEGGSGEGPKPILYSHRHNLKSRFELLKTLGEGSYGKVKLAKEKTTGELVAIKYIKKLKINDETEINRIRREIKIMSKLNHPNIINVLEVFENKERIILVLDCGTEGELYDYINKRGKLTEKDARRIFRQIVAAVNYCHQNGVVHRDLKLENIVLDENGNVKIADFGLSNFYSLTNLLSTYCGSPLYASPEIVNGHPYYGPEVDCWSLGVVLYTLVYGAMPFDSSDFNVLRKQISCGDYYEPTEPSEAAGLIRHLLTVNPKKRAKMPDILNHWWVNLGYRETPSGQVYPLPEDSKPVTLRAPTSLSSDSEGENDLAKLVQPLKGILKKPKVSSGDEESVAKQPLQTIALDNQVFDGHDSDKRDTDKHDKKPRSILKRKGKFSGGDSGCVLNETGPKSPSSDTKENAEMTYNLSDIDNALSALETERDSSSSIKRNAAADFVYDNNSQNGTLESGTTTVNVVPRRGILKKTSQADQRKRWSACSVGSNSSADMLDFSYDSGDDSYQFNLPGCLSDSENKLSNIDKLDILDNENELVRSKNQHENGDMGLFPTEEATIVLQQALKICNNV</sequence>
<dbReference type="OMA" id="ILVMECA"/>
<dbReference type="AlphaFoldDB" id="A0A8W8LM09"/>
<evidence type="ECO:0000256" key="2">
    <source>
        <dbReference type="ARBA" id="ARBA00022679"/>
    </source>
</evidence>
<dbReference type="GO" id="GO:0005524">
    <property type="term" value="F:ATP binding"/>
    <property type="evidence" value="ECO:0007669"/>
    <property type="project" value="UniProtKB-UniRule"/>
</dbReference>
<dbReference type="GO" id="GO:0005737">
    <property type="term" value="C:cytoplasm"/>
    <property type="evidence" value="ECO:0007669"/>
    <property type="project" value="TreeGrafter"/>
</dbReference>
<evidence type="ECO:0000256" key="6">
    <source>
        <dbReference type="ARBA" id="ARBA00038181"/>
    </source>
</evidence>
<accession>A0A8W8LM09</accession>
<dbReference type="Pfam" id="PF00069">
    <property type="entry name" value="Pkinase"/>
    <property type="match status" value="1"/>
</dbReference>
<dbReference type="PROSITE" id="PS50011">
    <property type="entry name" value="PROTEIN_KINASE_DOM"/>
    <property type="match status" value="1"/>
</dbReference>
<dbReference type="OrthoDB" id="193931at2759"/>
<evidence type="ECO:0000313" key="11">
    <source>
        <dbReference type="Proteomes" id="UP000005408"/>
    </source>
</evidence>
<protein>
    <recommendedName>
        <fullName evidence="9">Protein kinase domain-containing protein</fullName>
    </recommendedName>
</protein>
<dbReference type="FunFam" id="3.30.200.20:FF:000042">
    <property type="entry name" value="Aurora kinase A"/>
    <property type="match status" value="1"/>
</dbReference>
<dbReference type="SMART" id="SM00220">
    <property type="entry name" value="S_TKc"/>
    <property type="match status" value="1"/>
</dbReference>
<organism evidence="10 11">
    <name type="scientific">Magallana gigas</name>
    <name type="common">Pacific oyster</name>
    <name type="synonym">Crassostrea gigas</name>
    <dbReference type="NCBI Taxonomy" id="29159"/>
    <lineage>
        <taxon>Eukaryota</taxon>
        <taxon>Metazoa</taxon>
        <taxon>Spiralia</taxon>
        <taxon>Lophotrochozoa</taxon>
        <taxon>Mollusca</taxon>
        <taxon>Bivalvia</taxon>
        <taxon>Autobranchia</taxon>
        <taxon>Pteriomorphia</taxon>
        <taxon>Ostreida</taxon>
        <taxon>Ostreoidea</taxon>
        <taxon>Ostreidae</taxon>
        <taxon>Magallana</taxon>
    </lineage>
</organism>
<dbReference type="PROSITE" id="PS00108">
    <property type="entry name" value="PROTEIN_KINASE_ST"/>
    <property type="match status" value="1"/>
</dbReference>
<evidence type="ECO:0000256" key="5">
    <source>
        <dbReference type="ARBA" id="ARBA00022840"/>
    </source>
</evidence>
<dbReference type="GO" id="GO:0035556">
    <property type="term" value="P:intracellular signal transduction"/>
    <property type="evidence" value="ECO:0007669"/>
    <property type="project" value="TreeGrafter"/>
</dbReference>
<evidence type="ECO:0000259" key="9">
    <source>
        <dbReference type="PROSITE" id="PS50011"/>
    </source>
</evidence>
<dbReference type="GO" id="GO:0050321">
    <property type="term" value="F:tau-protein kinase activity"/>
    <property type="evidence" value="ECO:0007669"/>
    <property type="project" value="TreeGrafter"/>
</dbReference>